<feature type="domain" description="PAC" evidence="19">
    <location>
        <begin position="295"/>
        <end position="346"/>
    </location>
</feature>
<accession>A0A433VIZ2</accession>
<dbReference type="InterPro" id="IPR000014">
    <property type="entry name" value="PAS"/>
</dbReference>
<dbReference type="InterPro" id="IPR011006">
    <property type="entry name" value="CheY-like_superfamily"/>
</dbReference>
<dbReference type="SUPFAM" id="SSF52172">
    <property type="entry name" value="CheY-like"/>
    <property type="match status" value="1"/>
</dbReference>
<dbReference type="CDD" id="cd16922">
    <property type="entry name" value="HATPase_EvgS-ArcB-TorS-like"/>
    <property type="match status" value="1"/>
</dbReference>
<dbReference type="InterPro" id="IPR003594">
    <property type="entry name" value="HATPase_dom"/>
</dbReference>
<feature type="domain" description="PAC" evidence="19">
    <location>
        <begin position="412"/>
        <end position="464"/>
    </location>
</feature>
<keyword evidence="8" id="KW-0418">Kinase</keyword>
<evidence type="ECO:0000256" key="6">
    <source>
        <dbReference type="ARBA" id="ARBA00022679"/>
    </source>
</evidence>
<dbReference type="InterPro" id="IPR013656">
    <property type="entry name" value="PAS_4"/>
</dbReference>
<dbReference type="Gene3D" id="3.40.50.2300">
    <property type="match status" value="1"/>
</dbReference>
<keyword evidence="7" id="KW-0547">Nucleotide-binding</keyword>
<dbReference type="InterPro" id="IPR001610">
    <property type="entry name" value="PAC"/>
</dbReference>
<comment type="caution">
    <text evidence="20">The sequence shown here is derived from an EMBL/GenBank/DDBJ whole genome shotgun (WGS) entry which is preliminary data.</text>
</comment>
<dbReference type="PANTHER" id="PTHR43047:SF72">
    <property type="entry name" value="OSMOSENSING HISTIDINE PROTEIN KINASE SLN1"/>
    <property type="match status" value="1"/>
</dbReference>
<dbReference type="SUPFAM" id="SSF55785">
    <property type="entry name" value="PYP-like sensor domain (PAS domain)"/>
    <property type="match status" value="4"/>
</dbReference>
<evidence type="ECO:0000256" key="15">
    <source>
        <dbReference type="SAM" id="Coils"/>
    </source>
</evidence>
<evidence type="ECO:0000259" key="19">
    <source>
        <dbReference type="PROSITE" id="PS50113"/>
    </source>
</evidence>
<evidence type="ECO:0000256" key="4">
    <source>
        <dbReference type="ARBA" id="ARBA00012438"/>
    </source>
</evidence>
<proteinExistence type="inferred from homology"/>
<keyword evidence="15" id="KW-0175">Coiled coil</keyword>
<dbReference type="InterPro" id="IPR013655">
    <property type="entry name" value="PAS_fold_3"/>
</dbReference>
<dbReference type="Pfam" id="PF08448">
    <property type="entry name" value="PAS_4"/>
    <property type="match status" value="3"/>
</dbReference>
<dbReference type="Pfam" id="PF08447">
    <property type="entry name" value="PAS_3"/>
    <property type="match status" value="1"/>
</dbReference>
<evidence type="ECO:0000256" key="3">
    <source>
        <dbReference type="ARBA" id="ARBA00006402"/>
    </source>
</evidence>
<dbReference type="PRINTS" id="PR00344">
    <property type="entry name" value="BCTRLSENSOR"/>
</dbReference>
<dbReference type="Pfam" id="PF02518">
    <property type="entry name" value="HATPase_c"/>
    <property type="match status" value="1"/>
</dbReference>
<dbReference type="InterPro" id="IPR035965">
    <property type="entry name" value="PAS-like_dom_sf"/>
</dbReference>
<organism evidence="20 21">
    <name type="scientific">Dulcicalothrix desertica PCC 7102</name>
    <dbReference type="NCBI Taxonomy" id="232991"/>
    <lineage>
        <taxon>Bacteria</taxon>
        <taxon>Bacillati</taxon>
        <taxon>Cyanobacteriota</taxon>
        <taxon>Cyanophyceae</taxon>
        <taxon>Nostocales</taxon>
        <taxon>Calotrichaceae</taxon>
        <taxon>Dulcicalothrix</taxon>
    </lineage>
</organism>
<evidence type="ECO:0000256" key="8">
    <source>
        <dbReference type="ARBA" id="ARBA00022777"/>
    </source>
</evidence>
<keyword evidence="12" id="KW-0131">Cell cycle</keyword>
<dbReference type="InterPro" id="IPR003018">
    <property type="entry name" value="GAF"/>
</dbReference>
<evidence type="ECO:0000256" key="10">
    <source>
        <dbReference type="ARBA" id="ARBA00023012"/>
    </source>
</evidence>
<feature type="domain" description="PAS" evidence="18">
    <location>
        <begin position="216"/>
        <end position="292"/>
    </location>
</feature>
<dbReference type="InterPro" id="IPR005467">
    <property type="entry name" value="His_kinase_dom"/>
</dbReference>
<dbReference type="CDD" id="cd00082">
    <property type="entry name" value="HisKA"/>
    <property type="match status" value="1"/>
</dbReference>
<name>A0A433VIZ2_9CYAN</name>
<comment type="similarity">
    <text evidence="3">In the N-terminal section; belongs to the phytochrome family.</text>
</comment>
<evidence type="ECO:0000256" key="12">
    <source>
        <dbReference type="ARBA" id="ARBA00023306"/>
    </source>
</evidence>
<dbReference type="PROSITE" id="PS50112">
    <property type="entry name" value="PAS"/>
    <property type="match status" value="2"/>
</dbReference>
<dbReference type="GO" id="GO:0005886">
    <property type="term" value="C:plasma membrane"/>
    <property type="evidence" value="ECO:0007669"/>
    <property type="project" value="TreeGrafter"/>
</dbReference>
<dbReference type="GO" id="GO:0000155">
    <property type="term" value="F:phosphorelay sensor kinase activity"/>
    <property type="evidence" value="ECO:0007669"/>
    <property type="project" value="InterPro"/>
</dbReference>
<keyword evidence="10" id="KW-0902">Two-component regulatory system</keyword>
<protein>
    <recommendedName>
        <fullName evidence="13">Circadian input-output histidine kinase CikA</fullName>
        <ecNumber evidence="4">2.7.13.3</ecNumber>
    </recommendedName>
</protein>
<dbReference type="InterPro" id="IPR029016">
    <property type="entry name" value="GAF-like_dom_sf"/>
</dbReference>
<dbReference type="FunFam" id="1.10.287.130:FF:000038">
    <property type="entry name" value="Sensory transduction histidine kinase"/>
    <property type="match status" value="1"/>
</dbReference>
<dbReference type="Pfam" id="PF01590">
    <property type="entry name" value="GAF"/>
    <property type="match status" value="1"/>
</dbReference>
<dbReference type="EC" id="2.7.13.3" evidence="4"/>
<dbReference type="SMART" id="SM00448">
    <property type="entry name" value="REC"/>
    <property type="match status" value="1"/>
</dbReference>
<dbReference type="SMART" id="SM00091">
    <property type="entry name" value="PAS"/>
    <property type="match status" value="4"/>
</dbReference>
<keyword evidence="5 14" id="KW-0597">Phosphoprotein</keyword>
<dbReference type="InterPro" id="IPR004358">
    <property type="entry name" value="Sig_transdc_His_kin-like_C"/>
</dbReference>
<evidence type="ECO:0000256" key="2">
    <source>
        <dbReference type="ARBA" id="ARBA00004370"/>
    </source>
</evidence>
<keyword evidence="21" id="KW-1185">Reference proteome</keyword>
<keyword evidence="9" id="KW-0067">ATP-binding</keyword>
<dbReference type="PANTHER" id="PTHR43047">
    <property type="entry name" value="TWO-COMPONENT HISTIDINE PROTEIN KINASE"/>
    <property type="match status" value="1"/>
</dbReference>
<reference evidence="20" key="2">
    <citation type="journal article" date="2019" name="Genome Biol. Evol.">
        <title>Day and night: Metabolic profiles and evolutionary relationships of six axenic non-marine cyanobacteria.</title>
        <authorList>
            <person name="Will S.E."/>
            <person name="Henke P."/>
            <person name="Boedeker C."/>
            <person name="Huang S."/>
            <person name="Brinkmann H."/>
            <person name="Rohde M."/>
            <person name="Jarek M."/>
            <person name="Friedl T."/>
            <person name="Seufert S."/>
            <person name="Schumacher M."/>
            <person name="Overmann J."/>
            <person name="Neumann-Schaal M."/>
            <person name="Petersen J."/>
        </authorList>
    </citation>
    <scope>NUCLEOTIDE SEQUENCE [LARGE SCALE GENOMIC DNA]</scope>
    <source>
        <strain evidence="20">PCC 7102</strain>
    </source>
</reference>
<dbReference type="AlphaFoldDB" id="A0A433VIZ2"/>
<evidence type="ECO:0000313" key="21">
    <source>
        <dbReference type="Proteomes" id="UP000271624"/>
    </source>
</evidence>
<evidence type="ECO:0000256" key="11">
    <source>
        <dbReference type="ARBA" id="ARBA00023136"/>
    </source>
</evidence>
<dbReference type="PROSITE" id="PS50110">
    <property type="entry name" value="RESPONSE_REGULATORY"/>
    <property type="match status" value="1"/>
</dbReference>
<dbReference type="InterPro" id="IPR000700">
    <property type="entry name" value="PAS-assoc_C"/>
</dbReference>
<evidence type="ECO:0000256" key="9">
    <source>
        <dbReference type="ARBA" id="ARBA00022840"/>
    </source>
</evidence>
<dbReference type="Gene3D" id="3.30.450.40">
    <property type="match status" value="1"/>
</dbReference>
<dbReference type="Pfam" id="PF00072">
    <property type="entry name" value="Response_reg"/>
    <property type="match status" value="1"/>
</dbReference>
<dbReference type="InterPro" id="IPR036097">
    <property type="entry name" value="HisK_dim/P_sf"/>
</dbReference>
<dbReference type="OrthoDB" id="9758522at2"/>
<feature type="domain" description="PAC" evidence="19">
    <location>
        <begin position="679"/>
        <end position="735"/>
    </location>
</feature>
<dbReference type="RefSeq" id="WP_127081740.1">
    <property type="nucleotide sequence ID" value="NZ_RSCL01000007.1"/>
</dbReference>
<keyword evidence="6" id="KW-0808">Transferase</keyword>
<evidence type="ECO:0000259" key="18">
    <source>
        <dbReference type="PROSITE" id="PS50112"/>
    </source>
</evidence>
<dbReference type="InterPro" id="IPR003661">
    <property type="entry name" value="HisK_dim/P_dom"/>
</dbReference>
<dbReference type="Gene3D" id="1.10.287.130">
    <property type="match status" value="1"/>
</dbReference>
<dbReference type="CDD" id="cd00130">
    <property type="entry name" value="PAS"/>
    <property type="match status" value="2"/>
</dbReference>
<dbReference type="CDD" id="cd17546">
    <property type="entry name" value="REC_hyHK_CKI1_RcsC-like"/>
    <property type="match status" value="1"/>
</dbReference>
<dbReference type="InterPro" id="IPR036890">
    <property type="entry name" value="HATPase_C_sf"/>
</dbReference>
<dbReference type="PROSITE" id="PS50109">
    <property type="entry name" value="HIS_KIN"/>
    <property type="match status" value="1"/>
</dbReference>
<dbReference type="SMART" id="SM00388">
    <property type="entry name" value="HisKA"/>
    <property type="match status" value="1"/>
</dbReference>
<dbReference type="EMBL" id="RSCL01000007">
    <property type="protein sequence ID" value="RUT06057.1"/>
    <property type="molecule type" value="Genomic_DNA"/>
</dbReference>
<comment type="catalytic activity">
    <reaction evidence="1">
        <text>ATP + protein L-histidine = ADP + protein N-phospho-L-histidine.</text>
        <dbReference type="EC" id="2.7.13.3"/>
    </reaction>
</comment>
<dbReference type="FunFam" id="3.30.565.10:FF:000010">
    <property type="entry name" value="Sensor histidine kinase RcsC"/>
    <property type="match status" value="1"/>
</dbReference>
<feature type="domain" description="PAC" evidence="19">
    <location>
        <begin position="553"/>
        <end position="606"/>
    </location>
</feature>
<dbReference type="NCBIfam" id="TIGR00229">
    <property type="entry name" value="sensory_box"/>
    <property type="match status" value="2"/>
</dbReference>
<dbReference type="Gene3D" id="3.30.565.10">
    <property type="entry name" value="Histidine kinase-like ATPase, C-terminal domain"/>
    <property type="match status" value="1"/>
</dbReference>
<dbReference type="Gene3D" id="3.30.450.20">
    <property type="entry name" value="PAS domain"/>
    <property type="match status" value="4"/>
</dbReference>
<sequence>MNIASVSSSESFQSCSGTEVSTSLSGSDLESVIKTLHKLSSYVQLDQLVDCLAEAVVQHTGANRCILLLNNPVQELQVAGFYPPHQADSDFNKNNKIFPAAVISQVECNLKSFVINNIDSAFCDDAYFSQYKAKSFLCIPITNLTNCGALVGVIYLESDLINVFTNTMIQILNILCIQAAILLHNAYKFQQLEESLQDLQQVQSQLLERTKQLRISEARFQRVADNIPGVIYQFRREQDGFVSLPYVSSGCRELFETTPEEAVQDALLLFPRLHPDDRQSYQESIEVSAQTLQPWTWEGRFNLPSGKQKWVQAISRPELQADGSIIWDGVIIDITARKVAEEALRTSEERLRTVINSAPIILYALDKDGRFTFAEGQGLETLGLKQGEVTGQLVDGFFSNYPDVIENTKRVLKGEALSYKTNFEGVFFEIRNTPIQNNLGTVEGLIGVAIDISDRKFAEAALVASLEQIEYQANLLRSVIDATSNWISVKDRNFRYILANRGFADSLGKSSGDILGKHDLEIGFSEELVFGNLSKKISGWRCDDTKVLLGETINNHYDVMTVADGSRRIYDTQKVPLRNSEGSIIGIVSIGIDVTERRLEKLQLRESQQFLKLILDTIPLHVYWKDRNSVFLGCNTNFAQVAGITSPEDIVGKNYCDLPWEIQEAEYYRQCDRIVVDSGKSILGIVESQLQASGNRAWMETSKVPLHDAEGNIIGILSTSQDITLRKKAELALQQVNEKLEQRVEQRTAELRTAKELADSANRAKTEFLANMSHELRTPLNGILGYAQILQRDSNLSHAYKQKINTIHQCGSHLLTLINDILDLSKIEAQKFDLYYSDFDLRSFLDSIVEICFIRAQQKNISFIYVGTKQVNLVVHTDEKRLRQVLINLLGNAIKFTDKGQVVFKFEVIDNGNTMELPVPICKIRFHIQDTGIGIKQEELEKIFLPFEQVGSKRHSIEGTGLGLAISQRIIHMMGSKIQVTSSLGEGSTFWFDVDLLCVCGDVDSSLHTSTIIGYKGIRRRILVVDDRWDNRSVIVSMLEPLGFECIEASDGQDGLNKALLFQPDLIITDLAMPVLDGLSLTRQLREQEKHIICKGANCPNYVIIVSSASVFNSDRAESLAAGANDFLTKPVDVDELLRQVGRYLHLSWLYDTEQKIEQETEKQPQQQIIDISAMFKIPPKRELKSLLNSARIGDIEAVEMEAYRIQQLNINYQEFTNKLLQLVSEMNEAAILKLVEVCVKEGHE</sequence>
<dbReference type="Proteomes" id="UP000271624">
    <property type="component" value="Unassembled WGS sequence"/>
</dbReference>
<evidence type="ECO:0000256" key="1">
    <source>
        <dbReference type="ARBA" id="ARBA00000085"/>
    </source>
</evidence>
<evidence type="ECO:0000256" key="13">
    <source>
        <dbReference type="ARBA" id="ARBA00074306"/>
    </source>
</evidence>
<dbReference type="SMART" id="SM00086">
    <property type="entry name" value="PAC"/>
    <property type="match status" value="4"/>
</dbReference>
<dbReference type="InterPro" id="IPR001789">
    <property type="entry name" value="Sig_transdc_resp-reg_receiver"/>
</dbReference>
<feature type="domain" description="Response regulatory" evidence="17">
    <location>
        <begin position="1021"/>
        <end position="1145"/>
    </location>
</feature>
<dbReference type="SMART" id="SM00065">
    <property type="entry name" value="GAF"/>
    <property type="match status" value="1"/>
</dbReference>
<reference evidence="20" key="1">
    <citation type="submission" date="2018-12" db="EMBL/GenBank/DDBJ databases">
        <authorList>
            <person name="Will S."/>
            <person name="Neumann-Schaal M."/>
            <person name="Henke P."/>
        </authorList>
    </citation>
    <scope>NUCLEOTIDE SEQUENCE</scope>
    <source>
        <strain evidence="20">PCC 7102</strain>
    </source>
</reference>
<dbReference type="PROSITE" id="PS50113">
    <property type="entry name" value="PAC"/>
    <property type="match status" value="4"/>
</dbReference>
<dbReference type="SMART" id="SM00387">
    <property type="entry name" value="HATPase_c"/>
    <property type="match status" value="1"/>
</dbReference>
<feature type="domain" description="PAS" evidence="18">
    <location>
        <begin position="347"/>
        <end position="392"/>
    </location>
</feature>
<dbReference type="SUPFAM" id="SSF47384">
    <property type="entry name" value="Homodimeric domain of signal transducing histidine kinase"/>
    <property type="match status" value="1"/>
</dbReference>
<keyword evidence="11" id="KW-0472">Membrane</keyword>
<comment type="subcellular location">
    <subcellularLocation>
        <location evidence="2">Membrane</location>
    </subcellularLocation>
</comment>
<dbReference type="GO" id="GO:0005524">
    <property type="term" value="F:ATP binding"/>
    <property type="evidence" value="ECO:0007669"/>
    <property type="project" value="UniProtKB-KW"/>
</dbReference>
<evidence type="ECO:0000259" key="17">
    <source>
        <dbReference type="PROSITE" id="PS50110"/>
    </source>
</evidence>
<evidence type="ECO:0000256" key="14">
    <source>
        <dbReference type="PROSITE-ProRule" id="PRU00169"/>
    </source>
</evidence>
<evidence type="ECO:0000313" key="20">
    <source>
        <dbReference type="EMBL" id="RUT06057.1"/>
    </source>
</evidence>
<dbReference type="SUPFAM" id="SSF55781">
    <property type="entry name" value="GAF domain-like"/>
    <property type="match status" value="1"/>
</dbReference>
<feature type="modified residue" description="4-aspartylphosphate" evidence="14">
    <location>
        <position position="1070"/>
    </location>
</feature>
<evidence type="ECO:0000256" key="5">
    <source>
        <dbReference type="ARBA" id="ARBA00022553"/>
    </source>
</evidence>
<evidence type="ECO:0000256" key="7">
    <source>
        <dbReference type="ARBA" id="ARBA00022741"/>
    </source>
</evidence>
<gene>
    <name evidence="20" type="ORF">DSM106972_032630</name>
</gene>
<feature type="coiled-coil region" evidence="15">
    <location>
        <begin position="726"/>
        <end position="757"/>
    </location>
</feature>
<dbReference type="SUPFAM" id="SSF55874">
    <property type="entry name" value="ATPase domain of HSP90 chaperone/DNA topoisomerase II/histidine kinase"/>
    <property type="match status" value="1"/>
</dbReference>
<feature type="domain" description="Histidine kinase" evidence="16">
    <location>
        <begin position="771"/>
        <end position="998"/>
    </location>
</feature>
<evidence type="ECO:0000259" key="16">
    <source>
        <dbReference type="PROSITE" id="PS50109"/>
    </source>
</evidence>
<dbReference type="GO" id="GO:0009927">
    <property type="term" value="F:histidine phosphotransfer kinase activity"/>
    <property type="evidence" value="ECO:0007669"/>
    <property type="project" value="TreeGrafter"/>
</dbReference>
<dbReference type="Pfam" id="PF00512">
    <property type="entry name" value="HisKA"/>
    <property type="match status" value="1"/>
</dbReference>